<evidence type="ECO:0000313" key="3">
    <source>
        <dbReference type="Proteomes" id="UP000535437"/>
    </source>
</evidence>
<dbReference type="SUPFAM" id="SSF53850">
    <property type="entry name" value="Periplasmic binding protein-like II"/>
    <property type="match status" value="1"/>
</dbReference>
<dbReference type="RefSeq" id="WP_179541330.1">
    <property type="nucleotide sequence ID" value="NZ_BAAALL010000002.1"/>
</dbReference>
<dbReference type="Gene3D" id="3.40.190.10">
    <property type="entry name" value="Periplasmic binding protein-like II"/>
    <property type="match status" value="2"/>
</dbReference>
<gene>
    <name evidence="2" type="ORF">HNR09_001325</name>
</gene>
<dbReference type="EMBL" id="JACCFY010000001">
    <property type="protein sequence ID" value="NYJ77914.1"/>
    <property type="molecule type" value="Genomic_DNA"/>
</dbReference>
<evidence type="ECO:0000256" key="1">
    <source>
        <dbReference type="SAM" id="SignalP"/>
    </source>
</evidence>
<protein>
    <recommendedName>
        <fullName evidence="4">TRAP transporter solute receptor, TAXI family</fullName>
    </recommendedName>
</protein>
<dbReference type="NCBIfam" id="TIGR02122">
    <property type="entry name" value="TRAP_TAXI"/>
    <property type="match status" value="1"/>
</dbReference>
<organism evidence="2 3">
    <name type="scientific">Nesterenkonia xinjiangensis</name>
    <dbReference type="NCBI Taxonomy" id="225327"/>
    <lineage>
        <taxon>Bacteria</taxon>
        <taxon>Bacillati</taxon>
        <taxon>Actinomycetota</taxon>
        <taxon>Actinomycetes</taxon>
        <taxon>Micrococcales</taxon>
        <taxon>Micrococcaceae</taxon>
        <taxon>Nesterenkonia</taxon>
    </lineage>
</organism>
<comment type="caution">
    <text evidence="2">The sequence shown here is derived from an EMBL/GenBank/DDBJ whole genome shotgun (WGS) entry which is preliminary data.</text>
</comment>
<accession>A0A7Z0K8Q4</accession>
<dbReference type="Proteomes" id="UP000535437">
    <property type="component" value="Unassembled WGS sequence"/>
</dbReference>
<dbReference type="NCBIfam" id="TIGR01409">
    <property type="entry name" value="TAT_signal_seq"/>
    <property type="match status" value="1"/>
</dbReference>
<dbReference type="Pfam" id="PF16868">
    <property type="entry name" value="NMT1_3"/>
    <property type="match status" value="1"/>
</dbReference>
<dbReference type="InterPro" id="IPR011852">
    <property type="entry name" value="TRAP_TAXI"/>
</dbReference>
<dbReference type="PROSITE" id="PS51257">
    <property type="entry name" value="PROKAR_LIPOPROTEIN"/>
    <property type="match status" value="1"/>
</dbReference>
<sequence>MPTSLTRRSFMSAATAASGMAVLTALSGCAPPPARASRLPRQLVWSTYGVGTGTYNDLAAVANTLTGHMGVQVRLMTSDTGIGRLAPVINGTAQYARAGDEYYYAFEGDDEFASEQWGPQPIRQVWSPPGNYGVLVLADSGIETVSDLEGVRYPRLVASTSMNRKLEAILNYGGLTGSDVVPVDLTYGEQIDALRTGHLDALYQNVVGSNIEELASQHEVRWLDLGGDDSSRYETWEELAPMVRPGEFTGAGMEDGETAVNMEYSIPLTTLADRPAEEVSELVRGIDEHFEHFRDATPDAESFGPENVLLDPLVVPFHEGSVEYFRDIGRWTEDLQRRNQALLDREGLLTDAWPGFWESHAGDDDAARRWKDWKRENLPALPEVQDIDEGGQA</sequence>
<proteinExistence type="predicted"/>
<evidence type="ECO:0000313" key="2">
    <source>
        <dbReference type="EMBL" id="NYJ77914.1"/>
    </source>
</evidence>
<keyword evidence="1" id="KW-0732">Signal</keyword>
<dbReference type="InterPro" id="IPR019546">
    <property type="entry name" value="TAT_signal_bac_arc"/>
</dbReference>
<feature type="chain" id="PRO_5031022995" description="TRAP transporter solute receptor, TAXI family" evidence="1">
    <location>
        <begin position="37"/>
        <end position="393"/>
    </location>
</feature>
<keyword evidence="3" id="KW-1185">Reference proteome</keyword>
<evidence type="ECO:0008006" key="4">
    <source>
        <dbReference type="Google" id="ProtNLM"/>
    </source>
</evidence>
<dbReference type="PROSITE" id="PS51318">
    <property type="entry name" value="TAT"/>
    <property type="match status" value="1"/>
</dbReference>
<dbReference type="AlphaFoldDB" id="A0A7Z0K8Q4"/>
<name>A0A7Z0K8Q4_9MICC</name>
<dbReference type="InterPro" id="IPR006311">
    <property type="entry name" value="TAT_signal"/>
</dbReference>
<reference evidence="2 3" key="1">
    <citation type="submission" date="2020-07" db="EMBL/GenBank/DDBJ databases">
        <title>Sequencing the genomes of 1000 actinobacteria strains.</title>
        <authorList>
            <person name="Klenk H.-P."/>
        </authorList>
    </citation>
    <scope>NUCLEOTIDE SEQUENCE [LARGE SCALE GENOMIC DNA]</scope>
    <source>
        <strain evidence="2 3">DSM 15475</strain>
    </source>
</reference>
<feature type="signal peptide" evidence="1">
    <location>
        <begin position="1"/>
        <end position="36"/>
    </location>
</feature>